<evidence type="ECO:0000313" key="2">
    <source>
        <dbReference type="EMBL" id="KAF2660101.1"/>
    </source>
</evidence>
<dbReference type="Proteomes" id="UP000799324">
    <property type="component" value="Unassembled WGS sequence"/>
</dbReference>
<feature type="region of interest" description="Disordered" evidence="1">
    <location>
        <begin position="186"/>
        <end position="266"/>
    </location>
</feature>
<sequence length="266" mass="30774">MGKVKPTYFKITVREAGIHRPPNVRNLEAYKALPDDEKFGLPVKRETLTGLPTKILTIWYPSFPSSSYCKHLLAEEEKDRKRNDLWTCDSGTCYLLLVDDEHKSIKEATATDKGFLKAWPRQWFGTGIGPAIRDGKVVQAHESVKCIERDDDKKAGSGRTCACPTFYEFNSCACSPALRGERMERLKKTWRQQEEKEESKENGNAKEMATMPEVPKHISNMGKVRLQEERDQVKRERLAEEEKNRAKERELEWAEIRKAKQEKQEK</sequence>
<gene>
    <name evidence="2" type="ORF">K491DRAFT_110064</name>
</gene>
<dbReference type="EMBL" id="MU004302">
    <property type="protein sequence ID" value="KAF2660101.1"/>
    <property type="molecule type" value="Genomic_DNA"/>
</dbReference>
<reference evidence="2" key="1">
    <citation type="journal article" date="2020" name="Stud. Mycol.">
        <title>101 Dothideomycetes genomes: a test case for predicting lifestyles and emergence of pathogens.</title>
        <authorList>
            <person name="Haridas S."/>
            <person name="Albert R."/>
            <person name="Binder M."/>
            <person name="Bloem J."/>
            <person name="Labutti K."/>
            <person name="Salamov A."/>
            <person name="Andreopoulos B."/>
            <person name="Baker S."/>
            <person name="Barry K."/>
            <person name="Bills G."/>
            <person name="Bluhm B."/>
            <person name="Cannon C."/>
            <person name="Castanera R."/>
            <person name="Culley D."/>
            <person name="Daum C."/>
            <person name="Ezra D."/>
            <person name="Gonzalez J."/>
            <person name="Henrissat B."/>
            <person name="Kuo A."/>
            <person name="Liang C."/>
            <person name="Lipzen A."/>
            <person name="Lutzoni F."/>
            <person name="Magnuson J."/>
            <person name="Mondo S."/>
            <person name="Nolan M."/>
            <person name="Ohm R."/>
            <person name="Pangilinan J."/>
            <person name="Park H.-J."/>
            <person name="Ramirez L."/>
            <person name="Alfaro M."/>
            <person name="Sun H."/>
            <person name="Tritt A."/>
            <person name="Yoshinaga Y."/>
            <person name="Zwiers L.-H."/>
            <person name="Turgeon B."/>
            <person name="Goodwin S."/>
            <person name="Spatafora J."/>
            <person name="Crous P."/>
            <person name="Grigoriev I."/>
        </authorList>
    </citation>
    <scope>NUCLEOTIDE SEQUENCE</scope>
    <source>
        <strain evidence="2">CBS 122681</strain>
    </source>
</reference>
<feature type="compositionally biased region" description="Basic and acidic residues" evidence="1">
    <location>
        <begin position="186"/>
        <end position="204"/>
    </location>
</feature>
<evidence type="ECO:0000256" key="1">
    <source>
        <dbReference type="SAM" id="MobiDB-lite"/>
    </source>
</evidence>
<feature type="compositionally biased region" description="Basic and acidic residues" evidence="1">
    <location>
        <begin position="225"/>
        <end position="266"/>
    </location>
</feature>
<evidence type="ECO:0000313" key="3">
    <source>
        <dbReference type="Proteomes" id="UP000799324"/>
    </source>
</evidence>
<protein>
    <submittedName>
        <fullName evidence="2">Uncharacterized protein</fullName>
    </submittedName>
</protein>
<accession>A0A6A6TLC3</accession>
<keyword evidence="3" id="KW-1185">Reference proteome</keyword>
<name>A0A6A6TLC3_9PLEO</name>
<dbReference type="AlphaFoldDB" id="A0A6A6TLC3"/>
<proteinExistence type="predicted"/>
<organism evidence="2 3">
    <name type="scientific">Lophiostoma macrostomum CBS 122681</name>
    <dbReference type="NCBI Taxonomy" id="1314788"/>
    <lineage>
        <taxon>Eukaryota</taxon>
        <taxon>Fungi</taxon>
        <taxon>Dikarya</taxon>
        <taxon>Ascomycota</taxon>
        <taxon>Pezizomycotina</taxon>
        <taxon>Dothideomycetes</taxon>
        <taxon>Pleosporomycetidae</taxon>
        <taxon>Pleosporales</taxon>
        <taxon>Lophiostomataceae</taxon>
        <taxon>Lophiostoma</taxon>
    </lineage>
</organism>